<keyword evidence="2" id="KW-1185">Reference proteome</keyword>
<organism evidence="1 2">
    <name type="scientific">Artomyces pyxidatus</name>
    <dbReference type="NCBI Taxonomy" id="48021"/>
    <lineage>
        <taxon>Eukaryota</taxon>
        <taxon>Fungi</taxon>
        <taxon>Dikarya</taxon>
        <taxon>Basidiomycota</taxon>
        <taxon>Agaricomycotina</taxon>
        <taxon>Agaricomycetes</taxon>
        <taxon>Russulales</taxon>
        <taxon>Auriscalpiaceae</taxon>
        <taxon>Artomyces</taxon>
    </lineage>
</organism>
<proteinExistence type="predicted"/>
<sequence length="119" mass="13347">MVEARAILPAGIGFLAVESRSTTSMMPLHRLFVASVGPNDRIFLSLSLYLFDSKILSALVLFLMSLLITQAYSWFSSRLQQLRILEHPLRSGLEQATLMHSLLRPLVSFFIDPGTPRTL</sequence>
<dbReference type="EMBL" id="MU277263">
    <property type="protein sequence ID" value="KAI0056502.1"/>
    <property type="molecule type" value="Genomic_DNA"/>
</dbReference>
<protein>
    <submittedName>
        <fullName evidence="1">Uncharacterized protein</fullName>
    </submittedName>
</protein>
<accession>A0ACB8SJX5</accession>
<evidence type="ECO:0000313" key="1">
    <source>
        <dbReference type="EMBL" id="KAI0056502.1"/>
    </source>
</evidence>
<comment type="caution">
    <text evidence="1">The sequence shown here is derived from an EMBL/GenBank/DDBJ whole genome shotgun (WGS) entry which is preliminary data.</text>
</comment>
<name>A0ACB8SJX5_9AGAM</name>
<dbReference type="Proteomes" id="UP000814140">
    <property type="component" value="Unassembled WGS sequence"/>
</dbReference>
<reference evidence="1" key="2">
    <citation type="journal article" date="2022" name="New Phytol.">
        <title>Evolutionary transition to the ectomycorrhizal habit in the genomes of a hyperdiverse lineage of mushroom-forming fungi.</title>
        <authorList>
            <person name="Looney B."/>
            <person name="Miyauchi S."/>
            <person name="Morin E."/>
            <person name="Drula E."/>
            <person name="Courty P.E."/>
            <person name="Kohler A."/>
            <person name="Kuo A."/>
            <person name="LaButti K."/>
            <person name="Pangilinan J."/>
            <person name="Lipzen A."/>
            <person name="Riley R."/>
            <person name="Andreopoulos W."/>
            <person name="He G."/>
            <person name="Johnson J."/>
            <person name="Nolan M."/>
            <person name="Tritt A."/>
            <person name="Barry K.W."/>
            <person name="Grigoriev I.V."/>
            <person name="Nagy L.G."/>
            <person name="Hibbett D."/>
            <person name="Henrissat B."/>
            <person name="Matheny P.B."/>
            <person name="Labbe J."/>
            <person name="Martin F.M."/>
        </authorList>
    </citation>
    <scope>NUCLEOTIDE SEQUENCE</scope>
    <source>
        <strain evidence="1">HHB10654</strain>
    </source>
</reference>
<gene>
    <name evidence="1" type="ORF">BV25DRAFT_1571322</name>
</gene>
<evidence type="ECO:0000313" key="2">
    <source>
        <dbReference type="Proteomes" id="UP000814140"/>
    </source>
</evidence>
<reference evidence="1" key="1">
    <citation type="submission" date="2021-03" db="EMBL/GenBank/DDBJ databases">
        <authorList>
            <consortium name="DOE Joint Genome Institute"/>
            <person name="Ahrendt S."/>
            <person name="Looney B.P."/>
            <person name="Miyauchi S."/>
            <person name="Morin E."/>
            <person name="Drula E."/>
            <person name="Courty P.E."/>
            <person name="Chicoki N."/>
            <person name="Fauchery L."/>
            <person name="Kohler A."/>
            <person name="Kuo A."/>
            <person name="Labutti K."/>
            <person name="Pangilinan J."/>
            <person name="Lipzen A."/>
            <person name="Riley R."/>
            <person name="Andreopoulos W."/>
            <person name="He G."/>
            <person name="Johnson J."/>
            <person name="Barry K.W."/>
            <person name="Grigoriev I.V."/>
            <person name="Nagy L."/>
            <person name="Hibbett D."/>
            <person name="Henrissat B."/>
            <person name="Matheny P.B."/>
            <person name="Labbe J."/>
            <person name="Martin F."/>
        </authorList>
    </citation>
    <scope>NUCLEOTIDE SEQUENCE</scope>
    <source>
        <strain evidence="1">HHB10654</strain>
    </source>
</reference>